<evidence type="ECO:0000259" key="9">
    <source>
        <dbReference type="PROSITE" id="PS51195"/>
    </source>
</evidence>
<feature type="domain" description="DEAD-box RNA helicase Q" evidence="9">
    <location>
        <begin position="48"/>
        <end position="76"/>
    </location>
</feature>
<keyword evidence="4 10" id="KW-0347">Helicase</keyword>
<dbReference type="RefSeq" id="XP_014564353.1">
    <property type="nucleotide sequence ID" value="XM_014708867.1"/>
</dbReference>
<evidence type="ECO:0000256" key="5">
    <source>
        <dbReference type="ARBA" id="ARBA00022840"/>
    </source>
</evidence>
<dbReference type="InterPro" id="IPR011545">
    <property type="entry name" value="DEAD/DEAH_box_helicase_dom"/>
</dbReference>
<name>A0A0B2UGX9_9MICR</name>
<evidence type="ECO:0000259" key="8">
    <source>
        <dbReference type="PROSITE" id="PS51194"/>
    </source>
</evidence>
<evidence type="ECO:0000313" key="11">
    <source>
        <dbReference type="Proteomes" id="UP000031056"/>
    </source>
</evidence>
<dbReference type="PROSITE" id="PS51192">
    <property type="entry name" value="HELICASE_ATP_BIND_1"/>
    <property type="match status" value="1"/>
</dbReference>
<dbReference type="InterPro" id="IPR027417">
    <property type="entry name" value="P-loop_NTPase"/>
</dbReference>
<dbReference type="CDD" id="cd18787">
    <property type="entry name" value="SF2_C_DEAD"/>
    <property type="match status" value="1"/>
</dbReference>
<reference evidence="10 11" key="1">
    <citation type="journal article" date="2014" name="MBio">
        <title>The Ordospora colligata genome; evolution of extreme reduction in microsporidia and host-to-parasite horizontal gene transfer.</title>
        <authorList>
            <person name="Pombert J.-F."/>
            <person name="Haag K.L."/>
            <person name="Beidas S."/>
            <person name="Ebert D."/>
            <person name="Keeling P.J."/>
        </authorList>
    </citation>
    <scope>NUCLEOTIDE SEQUENCE [LARGE SCALE GENOMIC DNA]</scope>
    <source>
        <strain evidence="10 11">OC4</strain>
    </source>
</reference>
<keyword evidence="2" id="KW-0547">Nucleotide-binding</keyword>
<dbReference type="GeneID" id="26261245"/>
<dbReference type="EMBL" id="JOKQ01000002">
    <property type="protein sequence ID" value="KHN70311.1"/>
    <property type="molecule type" value="Genomic_DNA"/>
</dbReference>
<feature type="short sequence motif" description="Q motif" evidence="6">
    <location>
        <begin position="48"/>
        <end position="76"/>
    </location>
</feature>
<evidence type="ECO:0000256" key="4">
    <source>
        <dbReference type="ARBA" id="ARBA00022806"/>
    </source>
</evidence>
<evidence type="ECO:0000256" key="3">
    <source>
        <dbReference type="ARBA" id="ARBA00022801"/>
    </source>
</evidence>
<dbReference type="GO" id="GO:0003724">
    <property type="term" value="F:RNA helicase activity"/>
    <property type="evidence" value="ECO:0007669"/>
    <property type="project" value="UniProtKB-EC"/>
</dbReference>
<feature type="domain" description="Helicase C-terminal" evidence="8">
    <location>
        <begin position="270"/>
        <end position="424"/>
    </location>
</feature>
<proteinExistence type="predicted"/>
<dbReference type="PROSITE" id="PS51195">
    <property type="entry name" value="Q_MOTIF"/>
    <property type="match status" value="1"/>
</dbReference>
<evidence type="ECO:0000259" key="7">
    <source>
        <dbReference type="PROSITE" id="PS51192"/>
    </source>
</evidence>
<dbReference type="HOGENOM" id="CLU_003041_1_0_1"/>
<dbReference type="Gene3D" id="3.40.50.300">
    <property type="entry name" value="P-loop containing nucleotide triphosphate hydrolases"/>
    <property type="match status" value="2"/>
</dbReference>
<dbReference type="GO" id="GO:0003676">
    <property type="term" value="F:nucleic acid binding"/>
    <property type="evidence" value="ECO:0007669"/>
    <property type="project" value="InterPro"/>
</dbReference>
<dbReference type="GO" id="GO:0016787">
    <property type="term" value="F:hydrolase activity"/>
    <property type="evidence" value="ECO:0007669"/>
    <property type="project" value="UniProtKB-KW"/>
</dbReference>
<dbReference type="GO" id="GO:0005524">
    <property type="term" value="F:ATP binding"/>
    <property type="evidence" value="ECO:0007669"/>
    <property type="project" value="UniProtKB-KW"/>
</dbReference>
<dbReference type="Pfam" id="PF00270">
    <property type="entry name" value="DEAD"/>
    <property type="match status" value="1"/>
</dbReference>
<dbReference type="InterPro" id="IPR014001">
    <property type="entry name" value="Helicase_ATP-bd"/>
</dbReference>
<dbReference type="VEuPathDB" id="MicrosporidiaDB:M896_021500"/>
<dbReference type="FunCoup" id="A0A0B2UGX9">
    <property type="interactions" value="146"/>
</dbReference>
<gene>
    <name evidence="10" type="ORF">M896_021500</name>
</gene>
<dbReference type="InterPro" id="IPR014014">
    <property type="entry name" value="RNA_helicase_DEAD_Q_motif"/>
</dbReference>
<evidence type="ECO:0000256" key="2">
    <source>
        <dbReference type="ARBA" id="ARBA00022741"/>
    </source>
</evidence>
<evidence type="ECO:0000256" key="6">
    <source>
        <dbReference type="PROSITE-ProRule" id="PRU00552"/>
    </source>
</evidence>
<organism evidence="10 11">
    <name type="scientific">Ordospora colligata OC4</name>
    <dbReference type="NCBI Taxonomy" id="1354746"/>
    <lineage>
        <taxon>Eukaryota</taxon>
        <taxon>Fungi</taxon>
        <taxon>Fungi incertae sedis</taxon>
        <taxon>Microsporidia</taxon>
        <taxon>Ordosporidae</taxon>
        <taxon>Ordospora</taxon>
    </lineage>
</organism>
<dbReference type="PROSITE" id="PS51194">
    <property type="entry name" value="HELICASE_CTER"/>
    <property type="match status" value="1"/>
</dbReference>
<protein>
    <recommendedName>
        <fullName evidence="1">RNA helicase</fullName>
        <ecNumber evidence="1">3.6.4.13</ecNumber>
    </recommendedName>
</protein>
<dbReference type="SUPFAM" id="SSF52540">
    <property type="entry name" value="P-loop containing nucleoside triphosphate hydrolases"/>
    <property type="match status" value="2"/>
</dbReference>
<keyword evidence="3" id="KW-0378">Hydrolase</keyword>
<dbReference type="STRING" id="1354746.A0A0B2UGX9"/>
<dbReference type="InParanoid" id="A0A0B2UGX9"/>
<dbReference type="Pfam" id="PF00271">
    <property type="entry name" value="Helicase_C"/>
    <property type="match status" value="1"/>
</dbReference>
<dbReference type="PANTHER" id="PTHR47958">
    <property type="entry name" value="ATP-DEPENDENT RNA HELICASE DBP3"/>
    <property type="match status" value="1"/>
</dbReference>
<dbReference type="Proteomes" id="UP000031056">
    <property type="component" value="Unassembled WGS sequence"/>
</dbReference>
<sequence>MNDTSLIQDDKEVARELMAQIKQDTSTIASRIDTTVGVKSEQKLLVAEHFSETGLSVDLLRALYRQGFEKPNPIQKSAIPHILSKHNIVVQSKSGTGKTLAYTCGILGNIMAGKEAQAIVITPTRELSTQTAKVISQVAQYLGVTVFLALKGEITTRAINEEIIVGCPGMILSLIQNRKLGYKGIKMVVLDEADALLDITCSMGAQTYQILKLIAGAQMIFFSATYSEERKHTIDFFASDAIKMYEERNGKPEGIKLFYIEAEGDNKRKALKSLYEYLSVSQMIIFVNTKATVNYLRKKLEDDLHSVSCLHGDLEKEERDKAVDEFNKSNTKILLTTDVFSRGMDIPQVNLIVNYDLPIYKGVASTQTYIHRIGRSGRFGRMGFVVDFVKGDECEAYLGFQNELKFASKKFTIRALEEVAEEMV</sequence>
<evidence type="ECO:0000256" key="1">
    <source>
        <dbReference type="ARBA" id="ARBA00012552"/>
    </source>
</evidence>
<dbReference type="SMART" id="SM00487">
    <property type="entry name" value="DEXDc"/>
    <property type="match status" value="1"/>
</dbReference>
<feature type="domain" description="Helicase ATP-binding" evidence="7">
    <location>
        <begin position="79"/>
        <end position="244"/>
    </location>
</feature>
<dbReference type="InterPro" id="IPR001650">
    <property type="entry name" value="Helicase_C-like"/>
</dbReference>
<dbReference type="AlphaFoldDB" id="A0A0B2UGX9"/>
<dbReference type="SMART" id="SM00490">
    <property type="entry name" value="HELICc"/>
    <property type="match status" value="1"/>
</dbReference>
<evidence type="ECO:0000313" key="10">
    <source>
        <dbReference type="EMBL" id="KHN70311.1"/>
    </source>
</evidence>
<keyword evidence="11" id="KW-1185">Reference proteome</keyword>
<dbReference type="EC" id="3.6.4.13" evidence="1"/>
<keyword evidence="5" id="KW-0067">ATP-binding</keyword>
<dbReference type="OrthoDB" id="10265785at2759"/>
<comment type="caution">
    <text evidence="10">The sequence shown here is derived from an EMBL/GenBank/DDBJ whole genome shotgun (WGS) entry which is preliminary data.</text>
</comment>
<accession>A0A0B2UGX9</accession>